<dbReference type="GO" id="GO:0032259">
    <property type="term" value="P:methylation"/>
    <property type="evidence" value="ECO:0007669"/>
    <property type="project" value="UniProtKB-KW"/>
</dbReference>
<evidence type="ECO:0000313" key="1">
    <source>
        <dbReference type="EMBL" id="SFF87952.1"/>
    </source>
</evidence>
<dbReference type="Gene3D" id="3.40.50.150">
    <property type="entry name" value="Vaccinia Virus protein VP39"/>
    <property type="match status" value="1"/>
</dbReference>
<protein>
    <submittedName>
        <fullName evidence="1">Methyltransferase domain-containing protein</fullName>
    </submittedName>
</protein>
<dbReference type="AlphaFoldDB" id="A0A1I2M928"/>
<evidence type="ECO:0000313" key="2">
    <source>
        <dbReference type="Proteomes" id="UP000199645"/>
    </source>
</evidence>
<reference evidence="1 2" key="1">
    <citation type="submission" date="2016-10" db="EMBL/GenBank/DDBJ databases">
        <authorList>
            <person name="de Groot N.N."/>
        </authorList>
    </citation>
    <scope>NUCLEOTIDE SEQUENCE [LARGE SCALE GENOMIC DNA]</scope>
    <source>
        <strain evidence="1 2">DSM 43019</strain>
    </source>
</reference>
<dbReference type="RefSeq" id="WP_203779903.1">
    <property type="nucleotide sequence ID" value="NZ_BOMT01000109.1"/>
</dbReference>
<organism evidence="1 2">
    <name type="scientific">Actinoplanes philippinensis</name>
    <dbReference type="NCBI Taxonomy" id="35752"/>
    <lineage>
        <taxon>Bacteria</taxon>
        <taxon>Bacillati</taxon>
        <taxon>Actinomycetota</taxon>
        <taxon>Actinomycetes</taxon>
        <taxon>Micromonosporales</taxon>
        <taxon>Micromonosporaceae</taxon>
        <taxon>Actinoplanes</taxon>
    </lineage>
</organism>
<dbReference type="InterPro" id="IPR029063">
    <property type="entry name" value="SAM-dependent_MTases_sf"/>
</dbReference>
<keyword evidence="2" id="KW-1185">Reference proteome</keyword>
<dbReference type="Pfam" id="PF13578">
    <property type="entry name" value="Methyltransf_24"/>
    <property type="match status" value="1"/>
</dbReference>
<name>A0A1I2M928_9ACTN</name>
<dbReference type="GO" id="GO:0008168">
    <property type="term" value="F:methyltransferase activity"/>
    <property type="evidence" value="ECO:0007669"/>
    <property type="project" value="UniProtKB-KW"/>
</dbReference>
<sequence length="240" mass="26863">MADARPVPTMLDLADVTGLYRKYADDLAAARDGQRALLEPGAPRLRPKLDDIEAELTYLLVRHHRPRVVTEIGTFHGWSTTWLLRALRDNGEGELRSYDIVDHARRSVPAALAAGRWTFHHGDVRQAALTPGLIDYLFIDAAHTAPFARWYTARLFGQLRPGTPVSVHDVYHRRRAGRFSEGRVVLDWLAQRRLGHFTASRAAAPAEHAEILAVRESLGLTEPVHQGGRNPMIFFRLGGS</sequence>
<gene>
    <name evidence="1" type="ORF">SAMN05421541_12770</name>
</gene>
<accession>A0A1I2M928</accession>
<proteinExistence type="predicted"/>
<dbReference type="Proteomes" id="UP000199645">
    <property type="component" value="Unassembled WGS sequence"/>
</dbReference>
<dbReference type="SUPFAM" id="SSF53335">
    <property type="entry name" value="S-adenosyl-L-methionine-dependent methyltransferases"/>
    <property type="match status" value="1"/>
</dbReference>
<dbReference type="EMBL" id="FONV01000027">
    <property type="protein sequence ID" value="SFF87952.1"/>
    <property type="molecule type" value="Genomic_DNA"/>
</dbReference>
<keyword evidence="1" id="KW-0489">Methyltransferase</keyword>
<dbReference type="STRING" id="35752.SAMN05421541_12770"/>
<keyword evidence="1" id="KW-0808">Transferase</keyword>